<reference evidence="2 3" key="1">
    <citation type="submission" date="2024-10" db="EMBL/GenBank/DDBJ databases">
        <title>Updated reference genomes for cyclostephanoid diatoms.</title>
        <authorList>
            <person name="Roberts W.R."/>
            <person name="Alverson A.J."/>
        </authorList>
    </citation>
    <scope>NUCLEOTIDE SEQUENCE [LARGE SCALE GENOMIC DNA]</scope>
    <source>
        <strain evidence="2 3">AJA010-31</strain>
    </source>
</reference>
<accession>A0ABD3QN83</accession>
<feature type="transmembrane region" description="Helical" evidence="1">
    <location>
        <begin position="386"/>
        <end position="408"/>
    </location>
</feature>
<evidence type="ECO:0000313" key="3">
    <source>
        <dbReference type="Proteomes" id="UP001530400"/>
    </source>
</evidence>
<dbReference type="Proteomes" id="UP001530400">
    <property type="component" value="Unassembled WGS sequence"/>
</dbReference>
<evidence type="ECO:0000313" key="2">
    <source>
        <dbReference type="EMBL" id="KAL3800996.1"/>
    </source>
</evidence>
<comment type="caution">
    <text evidence="2">The sequence shown here is derived from an EMBL/GenBank/DDBJ whole genome shotgun (WGS) entry which is preliminary data.</text>
</comment>
<proteinExistence type="predicted"/>
<feature type="transmembrane region" description="Helical" evidence="1">
    <location>
        <begin position="113"/>
        <end position="132"/>
    </location>
</feature>
<organism evidence="2 3">
    <name type="scientific">Cyclotella atomus</name>
    <dbReference type="NCBI Taxonomy" id="382360"/>
    <lineage>
        <taxon>Eukaryota</taxon>
        <taxon>Sar</taxon>
        <taxon>Stramenopiles</taxon>
        <taxon>Ochrophyta</taxon>
        <taxon>Bacillariophyta</taxon>
        <taxon>Coscinodiscophyceae</taxon>
        <taxon>Thalassiosirophycidae</taxon>
        <taxon>Stephanodiscales</taxon>
        <taxon>Stephanodiscaceae</taxon>
        <taxon>Cyclotella</taxon>
    </lineage>
</organism>
<dbReference type="EMBL" id="JALLPJ020000146">
    <property type="protein sequence ID" value="KAL3800996.1"/>
    <property type="molecule type" value="Genomic_DNA"/>
</dbReference>
<evidence type="ECO:0000256" key="1">
    <source>
        <dbReference type="SAM" id="Phobius"/>
    </source>
</evidence>
<keyword evidence="1" id="KW-1133">Transmembrane helix</keyword>
<feature type="transmembrane region" description="Helical" evidence="1">
    <location>
        <begin position="144"/>
        <end position="166"/>
    </location>
</feature>
<keyword evidence="1" id="KW-0472">Membrane</keyword>
<keyword evidence="1" id="KW-0812">Transmembrane</keyword>
<gene>
    <name evidence="2" type="ORF">ACHAWO_007105</name>
</gene>
<sequence>MYQQQESVFNSLFSEVTEAKSLVEQVALVCQGRGDMYRVCLGAVRRYVEEDLKDGLGKEPAQILSSRPMDDPLEIILYLTSVGIPSSIYDTVRSLRQARALRLASLQKKLPPIHLSLLWLLAIIELSSFPVLGAGTQSIGGYNILTVESVMFGILTFGVVVTLNVVGELYIGRGGAYNVDSVLSVMVKGLDEELEGRLAEVRGGSSVVADEDDVLLALGTAANSGEMPSPFGLMRQRYFESYDNGEDDSEECTLASLNCWLSYPFTNQLISLCLQNLQSTQIQQHNSRYVEEDLKDGLGKEPAQILSSRPMDDPLEIILYLTSVGIPSSIYDTVRSLRQARALRLASLQKKLPPIHLSLLWLLAIIELSSFPVLGAGTQSIGGYNILTVESVMFGILTFGVVVTLNVVGELYIGRGGAYNVDSVLSVMVKGLDEELEGRLAEVRGGSSVVADEDDVLLALGTAANSGEMPSPFGLMRQRYFESYDNGEDDSEEVNNI</sequence>
<keyword evidence="3" id="KW-1185">Reference proteome</keyword>
<name>A0ABD3QN83_9STRA</name>
<dbReference type="AlphaFoldDB" id="A0ABD3QN83"/>
<protein>
    <submittedName>
        <fullName evidence="2">Uncharacterized protein</fullName>
    </submittedName>
</protein>
<feature type="transmembrane region" description="Helical" evidence="1">
    <location>
        <begin position="354"/>
        <end position="374"/>
    </location>
</feature>